<dbReference type="OrthoDB" id="6117674at2759"/>
<evidence type="ECO:0000313" key="1">
    <source>
        <dbReference type="EMBL" id="GBM52641.1"/>
    </source>
</evidence>
<proteinExistence type="predicted"/>
<dbReference type="EMBL" id="BGPR01001386">
    <property type="protein sequence ID" value="GBM52641.1"/>
    <property type="molecule type" value="Genomic_DNA"/>
</dbReference>
<accession>A0A4Y2GH02</accession>
<dbReference type="AlphaFoldDB" id="A0A4Y2GH02"/>
<comment type="caution">
    <text evidence="1">The sequence shown here is derived from an EMBL/GenBank/DDBJ whole genome shotgun (WGS) entry which is preliminary data.</text>
</comment>
<reference evidence="1 2" key="1">
    <citation type="journal article" date="2019" name="Sci. Rep.">
        <title>Orb-weaving spider Araneus ventricosus genome elucidates the spidroin gene catalogue.</title>
        <authorList>
            <person name="Kono N."/>
            <person name="Nakamura H."/>
            <person name="Ohtoshi R."/>
            <person name="Moran D.A.P."/>
            <person name="Shinohara A."/>
            <person name="Yoshida Y."/>
            <person name="Fujiwara M."/>
            <person name="Mori M."/>
            <person name="Tomita M."/>
            <person name="Arakawa K."/>
        </authorList>
    </citation>
    <scope>NUCLEOTIDE SEQUENCE [LARGE SCALE GENOMIC DNA]</scope>
</reference>
<sequence length="102" mass="11419">MVKRTLLQPSDGPFKVLAKKLKFSQLQISLQKKRMSIDGLKPAHILRDPIAESEPFRLSLVSSTTTNSGRSIFVFRFLVADWRGESCGGLERAYPSIGIKVK</sequence>
<keyword evidence="2" id="KW-1185">Reference proteome</keyword>
<gene>
    <name evidence="1" type="ORF">AVEN_68327_1</name>
</gene>
<name>A0A4Y2GH02_ARAVE</name>
<dbReference type="Proteomes" id="UP000499080">
    <property type="component" value="Unassembled WGS sequence"/>
</dbReference>
<organism evidence="1 2">
    <name type="scientific">Araneus ventricosus</name>
    <name type="common">Orbweaver spider</name>
    <name type="synonym">Epeira ventricosa</name>
    <dbReference type="NCBI Taxonomy" id="182803"/>
    <lineage>
        <taxon>Eukaryota</taxon>
        <taxon>Metazoa</taxon>
        <taxon>Ecdysozoa</taxon>
        <taxon>Arthropoda</taxon>
        <taxon>Chelicerata</taxon>
        <taxon>Arachnida</taxon>
        <taxon>Araneae</taxon>
        <taxon>Araneomorphae</taxon>
        <taxon>Entelegynae</taxon>
        <taxon>Araneoidea</taxon>
        <taxon>Araneidae</taxon>
        <taxon>Araneus</taxon>
    </lineage>
</organism>
<evidence type="ECO:0000313" key="2">
    <source>
        <dbReference type="Proteomes" id="UP000499080"/>
    </source>
</evidence>
<protein>
    <submittedName>
        <fullName evidence="1">Uncharacterized protein</fullName>
    </submittedName>
</protein>